<evidence type="ECO:0000256" key="1">
    <source>
        <dbReference type="SAM" id="MobiDB-lite"/>
    </source>
</evidence>
<organism evidence="3 4">
    <name type="scientific">Glomus cerebriforme</name>
    <dbReference type="NCBI Taxonomy" id="658196"/>
    <lineage>
        <taxon>Eukaryota</taxon>
        <taxon>Fungi</taxon>
        <taxon>Fungi incertae sedis</taxon>
        <taxon>Mucoromycota</taxon>
        <taxon>Glomeromycotina</taxon>
        <taxon>Glomeromycetes</taxon>
        <taxon>Glomerales</taxon>
        <taxon>Glomeraceae</taxon>
        <taxon>Glomus</taxon>
    </lineage>
</organism>
<accession>A0A397SZH6</accession>
<dbReference type="Proteomes" id="UP000265703">
    <property type="component" value="Unassembled WGS sequence"/>
</dbReference>
<proteinExistence type="predicted"/>
<evidence type="ECO:0000256" key="2">
    <source>
        <dbReference type="SAM" id="SignalP"/>
    </source>
</evidence>
<gene>
    <name evidence="3" type="ORF">C1645_823903</name>
</gene>
<keyword evidence="4" id="KW-1185">Reference proteome</keyword>
<comment type="caution">
    <text evidence="3">The sequence shown here is derived from an EMBL/GenBank/DDBJ whole genome shotgun (WGS) entry which is preliminary data.</text>
</comment>
<name>A0A397SZH6_9GLOM</name>
<reference evidence="3 4" key="1">
    <citation type="submission" date="2018-06" db="EMBL/GenBank/DDBJ databases">
        <title>Comparative genomics reveals the genomic features of Rhizophagus irregularis, R. cerebriforme, R. diaphanum and Gigaspora rosea, and their symbiotic lifestyle signature.</title>
        <authorList>
            <person name="Morin E."/>
            <person name="San Clemente H."/>
            <person name="Chen E.C.H."/>
            <person name="De La Providencia I."/>
            <person name="Hainaut M."/>
            <person name="Kuo A."/>
            <person name="Kohler A."/>
            <person name="Murat C."/>
            <person name="Tang N."/>
            <person name="Roy S."/>
            <person name="Loubradou J."/>
            <person name="Henrissat B."/>
            <person name="Grigoriev I.V."/>
            <person name="Corradi N."/>
            <person name="Roux C."/>
            <person name="Martin F.M."/>
        </authorList>
    </citation>
    <scope>NUCLEOTIDE SEQUENCE [LARGE SCALE GENOMIC DNA]</scope>
    <source>
        <strain evidence="3 4">DAOM 227022</strain>
    </source>
</reference>
<evidence type="ECO:0000313" key="4">
    <source>
        <dbReference type="Proteomes" id="UP000265703"/>
    </source>
</evidence>
<feature type="signal peptide" evidence="2">
    <location>
        <begin position="1"/>
        <end position="16"/>
    </location>
</feature>
<sequence length="85" mass="9488">MLAVHILPVFCSSTLTYIPILTQYSGPPELCFNKVLGNHERINSQAQISFHSYSQSKTESDNDDDDDGDDDELNSSEVYDGWVSS</sequence>
<feature type="chain" id="PRO_5017215604" evidence="2">
    <location>
        <begin position="17"/>
        <end position="85"/>
    </location>
</feature>
<dbReference type="AlphaFoldDB" id="A0A397SZH6"/>
<protein>
    <submittedName>
        <fullName evidence="3">Uncharacterized protein</fullName>
    </submittedName>
</protein>
<dbReference type="EMBL" id="QKYT01000194">
    <property type="protein sequence ID" value="RIA90056.1"/>
    <property type="molecule type" value="Genomic_DNA"/>
</dbReference>
<evidence type="ECO:0000313" key="3">
    <source>
        <dbReference type="EMBL" id="RIA90056.1"/>
    </source>
</evidence>
<feature type="compositionally biased region" description="Acidic residues" evidence="1">
    <location>
        <begin position="61"/>
        <end position="74"/>
    </location>
</feature>
<keyword evidence="2" id="KW-0732">Signal</keyword>
<feature type="region of interest" description="Disordered" evidence="1">
    <location>
        <begin position="51"/>
        <end position="85"/>
    </location>
</feature>